<sequence length="192" mass="21687">MGRWRASPLLLRFASISKCINPNPNGFRPIKPIHLSLALIPRTRFCSFRAFSALPSPSPIYDNEFDLSANDFVQSSVLDSEEEEESGKIPVKAFFLCTSIDLKSMQAENSSNVLPVSRSSNYIALRFFNFPSETTGIRVEGNPSCHRYMVVFQYGSAVLFNMEDHEVESYLQIVRRHASGLLSEMKKDGSFF</sequence>
<reference evidence="1 2" key="1">
    <citation type="submission" date="2024-02" db="EMBL/GenBank/DDBJ databases">
        <authorList>
            <person name="Vignale AGUSTIN F."/>
            <person name="Sosa J E."/>
            <person name="Modenutti C."/>
        </authorList>
    </citation>
    <scope>NUCLEOTIDE SEQUENCE [LARGE SCALE GENOMIC DNA]</scope>
</reference>
<evidence type="ECO:0000313" key="1">
    <source>
        <dbReference type="EMBL" id="CAK9142376.1"/>
    </source>
</evidence>
<organism evidence="1 2">
    <name type="scientific">Ilex paraguariensis</name>
    <name type="common">yerba mate</name>
    <dbReference type="NCBI Taxonomy" id="185542"/>
    <lineage>
        <taxon>Eukaryota</taxon>
        <taxon>Viridiplantae</taxon>
        <taxon>Streptophyta</taxon>
        <taxon>Embryophyta</taxon>
        <taxon>Tracheophyta</taxon>
        <taxon>Spermatophyta</taxon>
        <taxon>Magnoliopsida</taxon>
        <taxon>eudicotyledons</taxon>
        <taxon>Gunneridae</taxon>
        <taxon>Pentapetalae</taxon>
        <taxon>asterids</taxon>
        <taxon>campanulids</taxon>
        <taxon>Aquifoliales</taxon>
        <taxon>Aquifoliaceae</taxon>
        <taxon>Ilex</taxon>
    </lineage>
</organism>
<dbReference type="PANTHER" id="PTHR16255:SF16">
    <property type="entry name" value="PROTEIN RETARDED ROOT GROWTH, MITOCHONDRIAL"/>
    <property type="match status" value="1"/>
</dbReference>
<evidence type="ECO:0008006" key="3">
    <source>
        <dbReference type="Google" id="ProtNLM"/>
    </source>
</evidence>
<dbReference type="AlphaFoldDB" id="A0ABC8RDR0"/>
<dbReference type="Proteomes" id="UP001642360">
    <property type="component" value="Unassembled WGS sequence"/>
</dbReference>
<gene>
    <name evidence="1" type="ORF">ILEXP_LOCUS10063</name>
</gene>
<name>A0ABC8RDR0_9AQUA</name>
<keyword evidence="2" id="KW-1185">Reference proteome</keyword>
<dbReference type="EMBL" id="CAUOFW020001225">
    <property type="protein sequence ID" value="CAK9142376.1"/>
    <property type="molecule type" value="Genomic_DNA"/>
</dbReference>
<comment type="caution">
    <text evidence="1">The sequence shown here is derived from an EMBL/GenBank/DDBJ whole genome shotgun (WGS) entry which is preliminary data.</text>
</comment>
<dbReference type="InterPro" id="IPR051624">
    <property type="entry name" value="RMD1/Sad1-interacting"/>
</dbReference>
<proteinExistence type="predicted"/>
<evidence type="ECO:0000313" key="2">
    <source>
        <dbReference type="Proteomes" id="UP001642360"/>
    </source>
</evidence>
<protein>
    <recommendedName>
        <fullName evidence="3">DUF155 domain-containing protein</fullName>
    </recommendedName>
</protein>
<dbReference type="PANTHER" id="PTHR16255">
    <property type="entry name" value="REQUIRED FOR MEIOTIC NUCLEAR DIVISION PROTEIN 1 HOMOLOG"/>
    <property type="match status" value="1"/>
</dbReference>
<accession>A0ABC8RDR0</accession>